<comment type="caution">
    <text evidence="7">The sequence shown here is derived from an EMBL/GenBank/DDBJ whole genome shotgun (WGS) entry which is preliminary data.</text>
</comment>
<feature type="transmembrane region" description="Helical" evidence="6">
    <location>
        <begin position="123"/>
        <end position="143"/>
    </location>
</feature>
<dbReference type="AlphaFoldDB" id="A0AAN6X3E6"/>
<feature type="transmembrane region" description="Helical" evidence="6">
    <location>
        <begin position="155"/>
        <end position="176"/>
    </location>
</feature>
<dbReference type="InterPro" id="IPR038330">
    <property type="entry name" value="TspO/MBR-related_sf"/>
</dbReference>
<keyword evidence="4 6" id="KW-1133">Transmembrane helix</keyword>
<keyword evidence="3 6" id="KW-0812">Transmembrane</keyword>
<dbReference type="EMBL" id="MU864351">
    <property type="protein sequence ID" value="KAK4193353.1"/>
    <property type="molecule type" value="Genomic_DNA"/>
</dbReference>
<evidence type="ECO:0000256" key="2">
    <source>
        <dbReference type="ARBA" id="ARBA00007524"/>
    </source>
</evidence>
<proteinExistence type="inferred from homology"/>
<comment type="similarity">
    <text evidence="2">Belongs to the TspO/BZRP family.</text>
</comment>
<evidence type="ECO:0000256" key="5">
    <source>
        <dbReference type="ARBA" id="ARBA00023136"/>
    </source>
</evidence>
<evidence type="ECO:0000256" key="3">
    <source>
        <dbReference type="ARBA" id="ARBA00022692"/>
    </source>
</evidence>
<dbReference type="GO" id="GO:0005741">
    <property type="term" value="C:mitochondrial outer membrane"/>
    <property type="evidence" value="ECO:0007669"/>
    <property type="project" value="TreeGrafter"/>
</dbReference>
<reference evidence="7" key="2">
    <citation type="submission" date="2023-05" db="EMBL/GenBank/DDBJ databases">
        <authorList>
            <consortium name="Lawrence Berkeley National Laboratory"/>
            <person name="Steindorff A."/>
            <person name="Hensen N."/>
            <person name="Bonometti L."/>
            <person name="Westerberg I."/>
            <person name="Brannstrom I.O."/>
            <person name="Guillou S."/>
            <person name="Cros-Aarteil S."/>
            <person name="Calhoun S."/>
            <person name="Haridas S."/>
            <person name="Kuo A."/>
            <person name="Mondo S."/>
            <person name="Pangilinan J."/>
            <person name="Riley R."/>
            <person name="Labutti K."/>
            <person name="Andreopoulos B."/>
            <person name="Lipzen A."/>
            <person name="Chen C."/>
            <person name="Yanf M."/>
            <person name="Daum C."/>
            <person name="Ng V."/>
            <person name="Clum A."/>
            <person name="Ohm R."/>
            <person name="Martin F."/>
            <person name="Silar P."/>
            <person name="Natvig D."/>
            <person name="Lalanne C."/>
            <person name="Gautier V."/>
            <person name="Ament-Velasquez S.L."/>
            <person name="Kruys A."/>
            <person name="Hutchinson M.I."/>
            <person name="Powell A.J."/>
            <person name="Barry K."/>
            <person name="Miller A.N."/>
            <person name="Grigoriev I.V."/>
            <person name="Debuchy R."/>
            <person name="Gladieux P."/>
            <person name="Thoren M.H."/>
            <person name="Johannesson H."/>
        </authorList>
    </citation>
    <scope>NUCLEOTIDE SEQUENCE</scope>
    <source>
        <strain evidence="7">PSN309</strain>
    </source>
</reference>
<dbReference type="PANTHER" id="PTHR10057">
    <property type="entry name" value="PERIPHERAL-TYPE BENZODIAZEPINE RECEPTOR"/>
    <property type="match status" value="1"/>
</dbReference>
<sequence length="188" mass="20475">MTTYLPQLTLPESVFGSLPASVLLPIALGTAVGYSTRPKDVPRQYLSLKNPPLRPPPQVFGPVWTILYGMMGYAAHRAYTLGTSPLSLPGTIAAARHGTTLYTIQLGLNLAWMPLFFGFNRPVLALVDIVALLGANGYLAWLWGTQVDKTAGWLLVPYLAWMTFATYLNAGTGYLNNWDLSGKSGKKE</sequence>
<feature type="transmembrane region" description="Helical" evidence="6">
    <location>
        <begin position="14"/>
        <end position="34"/>
    </location>
</feature>
<dbReference type="CDD" id="cd15904">
    <property type="entry name" value="TSPO_MBR"/>
    <property type="match status" value="1"/>
</dbReference>
<evidence type="ECO:0000313" key="7">
    <source>
        <dbReference type="EMBL" id="KAK4193353.1"/>
    </source>
</evidence>
<accession>A0AAN6X3E6</accession>
<evidence type="ECO:0000256" key="4">
    <source>
        <dbReference type="ARBA" id="ARBA00022989"/>
    </source>
</evidence>
<dbReference type="PANTHER" id="PTHR10057:SF0">
    <property type="entry name" value="TRANSLOCATOR PROTEIN"/>
    <property type="match status" value="1"/>
</dbReference>
<gene>
    <name evidence="7" type="ORF">QBC35DRAFT_481320</name>
</gene>
<evidence type="ECO:0000256" key="6">
    <source>
        <dbReference type="SAM" id="Phobius"/>
    </source>
</evidence>
<dbReference type="Gene3D" id="1.20.1260.100">
    <property type="entry name" value="TspO/MBR protein"/>
    <property type="match status" value="1"/>
</dbReference>
<organism evidence="7 8">
    <name type="scientific">Podospora australis</name>
    <dbReference type="NCBI Taxonomy" id="1536484"/>
    <lineage>
        <taxon>Eukaryota</taxon>
        <taxon>Fungi</taxon>
        <taxon>Dikarya</taxon>
        <taxon>Ascomycota</taxon>
        <taxon>Pezizomycotina</taxon>
        <taxon>Sordariomycetes</taxon>
        <taxon>Sordariomycetidae</taxon>
        <taxon>Sordariales</taxon>
        <taxon>Podosporaceae</taxon>
        <taxon>Podospora</taxon>
    </lineage>
</organism>
<protein>
    <submittedName>
        <fullName evidence="7">Translocator protein</fullName>
    </submittedName>
</protein>
<dbReference type="InterPro" id="IPR004307">
    <property type="entry name" value="TspO_MBR"/>
</dbReference>
<comment type="subcellular location">
    <subcellularLocation>
        <location evidence="1">Membrane</location>
        <topology evidence="1">Multi-pass membrane protein</topology>
    </subcellularLocation>
</comment>
<dbReference type="Proteomes" id="UP001302126">
    <property type="component" value="Unassembled WGS sequence"/>
</dbReference>
<reference evidence="7" key="1">
    <citation type="journal article" date="2023" name="Mol. Phylogenet. Evol.">
        <title>Genome-scale phylogeny and comparative genomics of the fungal order Sordariales.</title>
        <authorList>
            <person name="Hensen N."/>
            <person name="Bonometti L."/>
            <person name="Westerberg I."/>
            <person name="Brannstrom I.O."/>
            <person name="Guillou S."/>
            <person name="Cros-Aarteil S."/>
            <person name="Calhoun S."/>
            <person name="Haridas S."/>
            <person name="Kuo A."/>
            <person name="Mondo S."/>
            <person name="Pangilinan J."/>
            <person name="Riley R."/>
            <person name="LaButti K."/>
            <person name="Andreopoulos B."/>
            <person name="Lipzen A."/>
            <person name="Chen C."/>
            <person name="Yan M."/>
            <person name="Daum C."/>
            <person name="Ng V."/>
            <person name="Clum A."/>
            <person name="Steindorff A."/>
            <person name="Ohm R.A."/>
            <person name="Martin F."/>
            <person name="Silar P."/>
            <person name="Natvig D.O."/>
            <person name="Lalanne C."/>
            <person name="Gautier V."/>
            <person name="Ament-Velasquez S.L."/>
            <person name="Kruys A."/>
            <person name="Hutchinson M.I."/>
            <person name="Powell A.J."/>
            <person name="Barry K."/>
            <person name="Miller A.N."/>
            <person name="Grigoriev I.V."/>
            <person name="Debuchy R."/>
            <person name="Gladieux P."/>
            <person name="Hiltunen Thoren M."/>
            <person name="Johannesson H."/>
        </authorList>
    </citation>
    <scope>NUCLEOTIDE SEQUENCE</scope>
    <source>
        <strain evidence="7">PSN309</strain>
    </source>
</reference>
<dbReference type="PIRSF" id="PIRSF005859">
    <property type="entry name" value="PBR"/>
    <property type="match status" value="1"/>
</dbReference>
<evidence type="ECO:0000256" key="1">
    <source>
        <dbReference type="ARBA" id="ARBA00004141"/>
    </source>
</evidence>
<dbReference type="Pfam" id="PF03073">
    <property type="entry name" value="TspO_MBR"/>
    <property type="match status" value="1"/>
</dbReference>
<keyword evidence="8" id="KW-1185">Reference proteome</keyword>
<name>A0AAN6X3E6_9PEZI</name>
<keyword evidence="5 6" id="KW-0472">Membrane</keyword>
<evidence type="ECO:0000313" key="8">
    <source>
        <dbReference type="Proteomes" id="UP001302126"/>
    </source>
</evidence>
<dbReference type="FunFam" id="1.20.1260.100:FF:000001">
    <property type="entry name" value="translocator protein 2"/>
    <property type="match status" value="1"/>
</dbReference>
<dbReference type="GO" id="GO:0033013">
    <property type="term" value="P:tetrapyrrole metabolic process"/>
    <property type="evidence" value="ECO:0007669"/>
    <property type="project" value="UniProtKB-ARBA"/>
</dbReference>